<dbReference type="Gene3D" id="3.20.20.80">
    <property type="entry name" value="Glycosidases"/>
    <property type="match status" value="1"/>
</dbReference>
<name>A0AAD7Z7Q3_DIPPU</name>
<dbReference type="PANTHER" id="PTHR10353:SF36">
    <property type="entry name" value="LP05116P"/>
    <property type="match status" value="1"/>
</dbReference>
<proteinExistence type="inferred from homology"/>
<dbReference type="SUPFAM" id="SSF51445">
    <property type="entry name" value="(Trans)glycosidases"/>
    <property type="match status" value="1"/>
</dbReference>
<keyword evidence="3" id="KW-0326">Glycosidase</keyword>
<protein>
    <submittedName>
        <fullName evidence="6">Uncharacterized protein</fullName>
    </submittedName>
</protein>
<feature type="chain" id="PRO_5042094089" evidence="5">
    <location>
        <begin position="20"/>
        <end position="257"/>
    </location>
</feature>
<dbReference type="GO" id="GO:0008422">
    <property type="term" value="F:beta-glucosidase activity"/>
    <property type="evidence" value="ECO:0007669"/>
    <property type="project" value="TreeGrafter"/>
</dbReference>
<reference evidence="6" key="1">
    <citation type="journal article" date="2023" name="IScience">
        <title>Live-bearing cockroach genome reveals convergent evolutionary mechanisms linked to viviparity in insects and beyond.</title>
        <authorList>
            <person name="Fouks B."/>
            <person name="Harrison M.C."/>
            <person name="Mikhailova A.A."/>
            <person name="Marchal E."/>
            <person name="English S."/>
            <person name="Carruthers M."/>
            <person name="Jennings E.C."/>
            <person name="Chiamaka E.L."/>
            <person name="Frigard R.A."/>
            <person name="Pippel M."/>
            <person name="Attardo G.M."/>
            <person name="Benoit J.B."/>
            <person name="Bornberg-Bauer E."/>
            <person name="Tobe S.S."/>
        </authorList>
    </citation>
    <scope>NUCLEOTIDE SEQUENCE</scope>
    <source>
        <strain evidence="6">Stay&amp;Tobe</strain>
    </source>
</reference>
<reference evidence="6" key="2">
    <citation type="submission" date="2023-05" db="EMBL/GenBank/DDBJ databases">
        <authorList>
            <person name="Fouks B."/>
        </authorList>
    </citation>
    <scope>NUCLEOTIDE SEQUENCE</scope>
    <source>
        <strain evidence="6">Stay&amp;Tobe</strain>
        <tissue evidence="6">Testes</tissue>
    </source>
</reference>
<keyword evidence="5" id="KW-0732">Signal</keyword>
<evidence type="ECO:0000256" key="5">
    <source>
        <dbReference type="SAM" id="SignalP"/>
    </source>
</evidence>
<dbReference type="GO" id="GO:0005975">
    <property type="term" value="P:carbohydrate metabolic process"/>
    <property type="evidence" value="ECO:0007669"/>
    <property type="project" value="InterPro"/>
</dbReference>
<dbReference type="AlphaFoldDB" id="A0AAD7Z7Q3"/>
<feature type="signal peptide" evidence="5">
    <location>
        <begin position="1"/>
        <end position="19"/>
    </location>
</feature>
<dbReference type="EMBL" id="JASPKZ010009844">
    <property type="protein sequence ID" value="KAJ9575436.1"/>
    <property type="molecule type" value="Genomic_DNA"/>
</dbReference>
<dbReference type="Proteomes" id="UP001233999">
    <property type="component" value="Unassembled WGS sequence"/>
</dbReference>
<evidence type="ECO:0000313" key="7">
    <source>
        <dbReference type="Proteomes" id="UP001233999"/>
    </source>
</evidence>
<organism evidence="6 7">
    <name type="scientific">Diploptera punctata</name>
    <name type="common">Pacific beetle cockroach</name>
    <dbReference type="NCBI Taxonomy" id="6984"/>
    <lineage>
        <taxon>Eukaryota</taxon>
        <taxon>Metazoa</taxon>
        <taxon>Ecdysozoa</taxon>
        <taxon>Arthropoda</taxon>
        <taxon>Hexapoda</taxon>
        <taxon>Insecta</taxon>
        <taxon>Pterygota</taxon>
        <taxon>Neoptera</taxon>
        <taxon>Polyneoptera</taxon>
        <taxon>Dictyoptera</taxon>
        <taxon>Blattodea</taxon>
        <taxon>Blaberoidea</taxon>
        <taxon>Blaberidae</taxon>
        <taxon>Diplopterinae</taxon>
        <taxon>Diploptera</taxon>
    </lineage>
</organism>
<dbReference type="Pfam" id="PF00232">
    <property type="entry name" value="Glyco_hydro_1"/>
    <property type="match status" value="1"/>
</dbReference>
<accession>A0AAD7Z7Q3</accession>
<dbReference type="InterPro" id="IPR001360">
    <property type="entry name" value="Glyco_hydro_1"/>
</dbReference>
<evidence type="ECO:0000256" key="4">
    <source>
        <dbReference type="RuleBase" id="RU003690"/>
    </source>
</evidence>
<dbReference type="InterPro" id="IPR017853">
    <property type="entry name" value="GH"/>
</dbReference>
<evidence type="ECO:0000313" key="6">
    <source>
        <dbReference type="EMBL" id="KAJ9575436.1"/>
    </source>
</evidence>
<comment type="caution">
    <text evidence="6">The sequence shown here is derived from an EMBL/GenBank/DDBJ whole genome shotgun (WGS) entry which is preliminary data.</text>
</comment>
<gene>
    <name evidence="6" type="ORF">L9F63_025613</name>
</gene>
<dbReference type="PANTHER" id="PTHR10353">
    <property type="entry name" value="GLYCOSYL HYDROLASE"/>
    <property type="match status" value="1"/>
</dbReference>
<comment type="similarity">
    <text evidence="1 4">Belongs to the glycosyl hydrolase 1 family.</text>
</comment>
<keyword evidence="7" id="KW-1185">Reference proteome</keyword>
<evidence type="ECO:0000256" key="2">
    <source>
        <dbReference type="ARBA" id="ARBA00022801"/>
    </source>
</evidence>
<keyword evidence="2" id="KW-0378">Hydrolase</keyword>
<feature type="non-terminal residue" evidence="6">
    <location>
        <position position="257"/>
    </location>
</feature>
<evidence type="ECO:0000256" key="3">
    <source>
        <dbReference type="ARBA" id="ARBA00023295"/>
    </source>
</evidence>
<evidence type="ECO:0000256" key="1">
    <source>
        <dbReference type="ARBA" id="ARBA00010838"/>
    </source>
</evidence>
<sequence length="257" mass="29259">MAAVHRCVLLVGLFRIVIGEQFENSLSLSNLGDLNQSTVYNFTFPEDFIIGIASSAYQYEGAWNEGGKGESIWDSFLHAHPEAVADHTNGDIAADFYHKYKEDVQRIKSLRLSAFRFSISWPRIMPTGMLNSLNQEGINFYNDLINELIANGITPIITMYHWDLPQKLQDLGGWTNKIISEYFEDYADILFKCYGDRVKWWVTINEPTKITEGYGGNETGLGYPPNASEPGIGPYLAGHNMLLSHARVYHLYDRKYR</sequence>